<dbReference type="AlphaFoldDB" id="A0A2Z6R097"/>
<proteinExistence type="predicted"/>
<evidence type="ECO:0000313" key="2">
    <source>
        <dbReference type="Proteomes" id="UP000247702"/>
    </source>
</evidence>
<keyword evidence="2" id="KW-1185">Reference proteome</keyword>
<evidence type="ECO:0000313" key="1">
    <source>
        <dbReference type="EMBL" id="GBB95670.1"/>
    </source>
</evidence>
<protein>
    <submittedName>
        <fullName evidence="1">Uncharacterized protein</fullName>
    </submittedName>
</protein>
<reference evidence="1 2" key="1">
    <citation type="submission" date="2017-11" db="EMBL/GenBank/DDBJ databases">
        <title>The genome of Rhizophagus clarus HR1 reveals common genetic basis of auxotrophy among arbuscular mycorrhizal fungi.</title>
        <authorList>
            <person name="Kobayashi Y."/>
        </authorList>
    </citation>
    <scope>NUCLEOTIDE SEQUENCE [LARGE SCALE GENOMIC DNA]</scope>
    <source>
        <strain evidence="1 2">HR1</strain>
    </source>
</reference>
<dbReference type="EMBL" id="BEXD01001768">
    <property type="protein sequence ID" value="GBB95670.1"/>
    <property type="molecule type" value="Genomic_DNA"/>
</dbReference>
<organism evidence="1 2">
    <name type="scientific">Rhizophagus clarus</name>
    <dbReference type="NCBI Taxonomy" id="94130"/>
    <lineage>
        <taxon>Eukaryota</taxon>
        <taxon>Fungi</taxon>
        <taxon>Fungi incertae sedis</taxon>
        <taxon>Mucoromycota</taxon>
        <taxon>Glomeromycotina</taxon>
        <taxon>Glomeromycetes</taxon>
        <taxon>Glomerales</taxon>
        <taxon>Glomeraceae</taxon>
        <taxon>Rhizophagus</taxon>
    </lineage>
</organism>
<sequence>MPGRIKLRNSYVSNDRIQGKHLTAYENFSIFAASVTKTSQYYLGELKKVTQCSCKEKFQAVCVPSVSTRLYRPAKLQRIIWFPLSESWVSDRIHELEKTSSFLLKGRDMFENNKGKKRSFEVGYEIYPNASGSVSEDVTNVPKSPGSLTDVWKLTSGITVPEAIILPSI</sequence>
<dbReference type="Proteomes" id="UP000247702">
    <property type="component" value="Unassembled WGS sequence"/>
</dbReference>
<comment type="caution">
    <text evidence="1">The sequence shown here is derived from an EMBL/GenBank/DDBJ whole genome shotgun (WGS) entry which is preliminary data.</text>
</comment>
<gene>
    <name evidence="1" type="ORF">RclHR1_02590015</name>
</gene>
<accession>A0A2Z6R097</accession>
<name>A0A2Z6R097_9GLOM</name>